<accession>A0A0E9WCQ8</accession>
<organism evidence="1">
    <name type="scientific">Anguilla anguilla</name>
    <name type="common">European freshwater eel</name>
    <name type="synonym">Muraena anguilla</name>
    <dbReference type="NCBI Taxonomy" id="7936"/>
    <lineage>
        <taxon>Eukaryota</taxon>
        <taxon>Metazoa</taxon>
        <taxon>Chordata</taxon>
        <taxon>Craniata</taxon>
        <taxon>Vertebrata</taxon>
        <taxon>Euteleostomi</taxon>
        <taxon>Actinopterygii</taxon>
        <taxon>Neopterygii</taxon>
        <taxon>Teleostei</taxon>
        <taxon>Anguilliformes</taxon>
        <taxon>Anguillidae</taxon>
        <taxon>Anguilla</taxon>
    </lineage>
</organism>
<proteinExistence type="predicted"/>
<protein>
    <submittedName>
        <fullName evidence="1">Uncharacterized protein</fullName>
    </submittedName>
</protein>
<dbReference type="EMBL" id="GBXM01021334">
    <property type="protein sequence ID" value="JAH87243.1"/>
    <property type="molecule type" value="Transcribed_RNA"/>
</dbReference>
<reference evidence="1" key="2">
    <citation type="journal article" date="2015" name="Fish Shellfish Immunol.">
        <title>Early steps in the European eel (Anguilla anguilla)-Vibrio vulnificus interaction in the gills: Role of the RtxA13 toxin.</title>
        <authorList>
            <person name="Callol A."/>
            <person name="Pajuelo D."/>
            <person name="Ebbesson L."/>
            <person name="Teles M."/>
            <person name="MacKenzie S."/>
            <person name="Amaro C."/>
        </authorList>
    </citation>
    <scope>NUCLEOTIDE SEQUENCE</scope>
</reference>
<name>A0A0E9WCQ8_ANGAN</name>
<reference evidence="1" key="1">
    <citation type="submission" date="2014-11" db="EMBL/GenBank/DDBJ databases">
        <authorList>
            <person name="Amaro Gonzalez C."/>
        </authorList>
    </citation>
    <scope>NUCLEOTIDE SEQUENCE</scope>
</reference>
<evidence type="ECO:0000313" key="1">
    <source>
        <dbReference type="EMBL" id="JAH87243.1"/>
    </source>
</evidence>
<sequence length="46" mass="5450">MFSAVVASYTYKCECILSLWMSRHESECSHKNIMNVFERIYKTVTI</sequence>
<dbReference type="AlphaFoldDB" id="A0A0E9WCQ8"/>